<dbReference type="Pfam" id="PF00528">
    <property type="entry name" value="BPD_transp_1"/>
    <property type="match status" value="1"/>
</dbReference>
<dbReference type="RefSeq" id="WP_337693445.1">
    <property type="nucleotide sequence ID" value="NZ_JBBEGN010000001.1"/>
</dbReference>
<feature type="transmembrane region" description="Helical" evidence="7">
    <location>
        <begin position="148"/>
        <end position="167"/>
    </location>
</feature>
<feature type="transmembrane region" description="Helical" evidence="7">
    <location>
        <begin position="120"/>
        <end position="142"/>
    </location>
</feature>
<evidence type="ECO:0000256" key="5">
    <source>
        <dbReference type="ARBA" id="ARBA00022989"/>
    </source>
</evidence>
<evidence type="ECO:0000256" key="6">
    <source>
        <dbReference type="ARBA" id="ARBA00023136"/>
    </source>
</evidence>
<evidence type="ECO:0000256" key="1">
    <source>
        <dbReference type="ARBA" id="ARBA00004651"/>
    </source>
</evidence>
<evidence type="ECO:0000256" key="3">
    <source>
        <dbReference type="ARBA" id="ARBA00022475"/>
    </source>
</evidence>
<keyword evidence="11" id="KW-1185">Reference proteome</keyword>
<dbReference type="InterPro" id="IPR035906">
    <property type="entry name" value="MetI-like_sf"/>
</dbReference>
<feature type="region of interest" description="Disordered" evidence="8">
    <location>
        <begin position="1"/>
        <end position="28"/>
    </location>
</feature>
<protein>
    <submittedName>
        <fullName evidence="10">ABC transporter permease</fullName>
    </submittedName>
</protein>
<dbReference type="SUPFAM" id="SSF161098">
    <property type="entry name" value="MetI-like"/>
    <property type="match status" value="1"/>
</dbReference>
<dbReference type="PANTHER" id="PTHR30151">
    <property type="entry name" value="ALKANE SULFONATE ABC TRANSPORTER-RELATED, MEMBRANE SUBUNIT"/>
    <property type="match status" value="1"/>
</dbReference>
<evidence type="ECO:0000313" key="10">
    <source>
        <dbReference type="EMBL" id="MEJ2866832.1"/>
    </source>
</evidence>
<keyword evidence="4 7" id="KW-0812">Transmembrane</keyword>
<dbReference type="PROSITE" id="PS50928">
    <property type="entry name" value="ABC_TM1"/>
    <property type="match status" value="1"/>
</dbReference>
<feature type="transmembrane region" description="Helical" evidence="7">
    <location>
        <begin position="86"/>
        <end position="108"/>
    </location>
</feature>
<evidence type="ECO:0000313" key="11">
    <source>
        <dbReference type="Proteomes" id="UP001385809"/>
    </source>
</evidence>
<organism evidence="10 11">
    <name type="scientific">Actinomycetospora aurantiaca</name>
    <dbReference type="NCBI Taxonomy" id="3129233"/>
    <lineage>
        <taxon>Bacteria</taxon>
        <taxon>Bacillati</taxon>
        <taxon>Actinomycetota</taxon>
        <taxon>Actinomycetes</taxon>
        <taxon>Pseudonocardiales</taxon>
        <taxon>Pseudonocardiaceae</taxon>
        <taxon>Actinomycetospora</taxon>
    </lineage>
</organism>
<evidence type="ECO:0000259" key="9">
    <source>
        <dbReference type="PROSITE" id="PS50928"/>
    </source>
</evidence>
<dbReference type="InterPro" id="IPR000515">
    <property type="entry name" value="MetI-like"/>
</dbReference>
<comment type="caution">
    <text evidence="10">The sequence shown here is derived from an EMBL/GenBank/DDBJ whole genome shotgun (WGS) entry which is preliminary data.</text>
</comment>
<evidence type="ECO:0000256" key="8">
    <source>
        <dbReference type="SAM" id="MobiDB-lite"/>
    </source>
</evidence>
<name>A0ABU8MI80_9PSEU</name>
<dbReference type="CDD" id="cd06261">
    <property type="entry name" value="TM_PBP2"/>
    <property type="match status" value="1"/>
</dbReference>
<dbReference type="Proteomes" id="UP001385809">
    <property type="component" value="Unassembled WGS sequence"/>
</dbReference>
<gene>
    <name evidence="10" type="ORF">WCD74_03590</name>
</gene>
<keyword evidence="5 7" id="KW-1133">Transmembrane helix</keyword>
<accession>A0ABU8MI80</accession>
<comment type="similarity">
    <text evidence="7">Belongs to the binding-protein-dependent transport system permease family.</text>
</comment>
<comment type="subcellular location">
    <subcellularLocation>
        <location evidence="1 7">Cell membrane</location>
        <topology evidence="1 7">Multi-pass membrane protein</topology>
    </subcellularLocation>
</comment>
<evidence type="ECO:0000256" key="4">
    <source>
        <dbReference type="ARBA" id="ARBA00022692"/>
    </source>
</evidence>
<dbReference type="PANTHER" id="PTHR30151:SF0">
    <property type="entry name" value="ABC TRANSPORTER PERMEASE PROTEIN MJ0413-RELATED"/>
    <property type="match status" value="1"/>
</dbReference>
<feature type="transmembrane region" description="Helical" evidence="7">
    <location>
        <begin position="33"/>
        <end position="54"/>
    </location>
</feature>
<evidence type="ECO:0000256" key="7">
    <source>
        <dbReference type="RuleBase" id="RU363032"/>
    </source>
</evidence>
<feature type="domain" description="ABC transmembrane type-1" evidence="9">
    <location>
        <begin position="82"/>
        <end position="262"/>
    </location>
</feature>
<proteinExistence type="inferred from homology"/>
<dbReference type="EMBL" id="JBBEGN010000001">
    <property type="protein sequence ID" value="MEJ2866832.1"/>
    <property type="molecule type" value="Genomic_DNA"/>
</dbReference>
<dbReference type="Gene3D" id="1.10.3720.10">
    <property type="entry name" value="MetI-like"/>
    <property type="match status" value="1"/>
</dbReference>
<feature type="transmembrane region" description="Helical" evidence="7">
    <location>
        <begin position="244"/>
        <end position="263"/>
    </location>
</feature>
<evidence type="ECO:0000256" key="2">
    <source>
        <dbReference type="ARBA" id="ARBA00022448"/>
    </source>
</evidence>
<keyword evidence="3" id="KW-1003">Cell membrane</keyword>
<reference evidence="10 11" key="1">
    <citation type="submission" date="2024-03" db="EMBL/GenBank/DDBJ databases">
        <title>Actinomycetospora sp. OC33-EN08, a novel actinomycete isolated from wild orchid (Aerides multiflora).</title>
        <authorList>
            <person name="Suriyachadkun C."/>
        </authorList>
    </citation>
    <scope>NUCLEOTIDE SEQUENCE [LARGE SCALE GENOMIC DNA]</scope>
    <source>
        <strain evidence="10 11">OC33-EN08</strain>
    </source>
</reference>
<feature type="transmembrane region" description="Helical" evidence="7">
    <location>
        <begin position="192"/>
        <end position="213"/>
    </location>
</feature>
<keyword evidence="2 7" id="KW-0813">Transport</keyword>
<keyword evidence="6 7" id="KW-0472">Membrane</keyword>
<sequence length="279" mass="29477">MSAEAPLRAPVADVADGPRPEAPPRRRGRTGRVLPALAFLVLLVAAWQVMAVLVDSLLVPGVGAVAAELVEVVADGSFVGELGATVLRVALGFALAAVVALPVGIAMGRSDLLRRFAEPAVLLGLTVPGLVWALLCVIWFGVGLANPVVAVALSSAPPLVLTTLQGVRSVDPDLLEMAHVYRFSRRVQLRRLWLPALAPALFAGARLGLSLGWKVVVLVEVFGMSSGVGYQLNNEFGSQNVAGVLAWTLLFAVVMAVLEYGVLQGLERRTGRWRKEVSV</sequence>